<gene>
    <name evidence="2" type="ORF">DPMN_101160</name>
</gene>
<evidence type="ECO:0000313" key="3">
    <source>
        <dbReference type="Proteomes" id="UP000828390"/>
    </source>
</evidence>
<dbReference type="Proteomes" id="UP000828390">
    <property type="component" value="Unassembled WGS sequence"/>
</dbReference>
<proteinExistence type="predicted"/>
<evidence type="ECO:0000313" key="2">
    <source>
        <dbReference type="EMBL" id="KAH3858534.1"/>
    </source>
</evidence>
<evidence type="ECO:0000256" key="1">
    <source>
        <dbReference type="SAM" id="MobiDB-lite"/>
    </source>
</evidence>
<protein>
    <submittedName>
        <fullName evidence="2">Uncharacterized protein</fullName>
    </submittedName>
</protein>
<feature type="region of interest" description="Disordered" evidence="1">
    <location>
        <begin position="83"/>
        <end position="125"/>
    </location>
</feature>
<reference evidence="2" key="1">
    <citation type="journal article" date="2019" name="bioRxiv">
        <title>The Genome of the Zebra Mussel, Dreissena polymorpha: A Resource for Invasive Species Research.</title>
        <authorList>
            <person name="McCartney M.A."/>
            <person name="Auch B."/>
            <person name="Kono T."/>
            <person name="Mallez S."/>
            <person name="Zhang Y."/>
            <person name="Obille A."/>
            <person name="Becker A."/>
            <person name="Abrahante J.E."/>
            <person name="Garbe J."/>
            <person name="Badalamenti J.P."/>
            <person name="Herman A."/>
            <person name="Mangelson H."/>
            <person name="Liachko I."/>
            <person name="Sullivan S."/>
            <person name="Sone E.D."/>
            <person name="Koren S."/>
            <person name="Silverstein K.A.T."/>
            <person name="Beckman K.B."/>
            <person name="Gohl D.M."/>
        </authorList>
    </citation>
    <scope>NUCLEOTIDE SEQUENCE</scope>
    <source>
        <strain evidence="2">Duluth1</strain>
        <tissue evidence="2">Whole animal</tissue>
    </source>
</reference>
<keyword evidence="3" id="KW-1185">Reference proteome</keyword>
<feature type="compositionally biased region" description="Polar residues" evidence="1">
    <location>
        <begin position="83"/>
        <end position="123"/>
    </location>
</feature>
<sequence>MSLYPMGIRSHRDLSFLYHTGSKSALSDQRVTIFRLPVFLQQAKQLSLLQEATVGISNKWILVNGQGALKFTNAEVVRAHTVHSNATSPSQRQNATTSPDLTYPNNQQMESLQCPSSRSSKSNAPFRLPTPIILHKLTPLLIRE</sequence>
<comment type="caution">
    <text evidence="2">The sequence shown here is derived from an EMBL/GenBank/DDBJ whole genome shotgun (WGS) entry which is preliminary data.</text>
</comment>
<organism evidence="2 3">
    <name type="scientific">Dreissena polymorpha</name>
    <name type="common">Zebra mussel</name>
    <name type="synonym">Mytilus polymorpha</name>
    <dbReference type="NCBI Taxonomy" id="45954"/>
    <lineage>
        <taxon>Eukaryota</taxon>
        <taxon>Metazoa</taxon>
        <taxon>Spiralia</taxon>
        <taxon>Lophotrochozoa</taxon>
        <taxon>Mollusca</taxon>
        <taxon>Bivalvia</taxon>
        <taxon>Autobranchia</taxon>
        <taxon>Heteroconchia</taxon>
        <taxon>Euheterodonta</taxon>
        <taxon>Imparidentia</taxon>
        <taxon>Neoheterodontei</taxon>
        <taxon>Myida</taxon>
        <taxon>Dreissenoidea</taxon>
        <taxon>Dreissenidae</taxon>
        <taxon>Dreissena</taxon>
    </lineage>
</organism>
<name>A0A9D4LIT3_DREPO</name>
<accession>A0A9D4LIT3</accession>
<dbReference type="AlphaFoldDB" id="A0A9D4LIT3"/>
<dbReference type="EMBL" id="JAIWYP010000003">
    <property type="protein sequence ID" value="KAH3858534.1"/>
    <property type="molecule type" value="Genomic_DNA"/>
</dbReference>
<reference evidence="2" key="2">
    <citation type="submission" date="2020-11" db="EMBL/GenBank/DDBJ databases">
        <authorList>
            <person name="McCartney M.A."/>
            <person name="Auch B."/>
            <person name="Kono T."/>
            <person name="Mallez S."/>
            <person name="Becker A."/>
            <person name="Gohl D.M."/>
            <person name="Silverstein K.A.T."/>
            <person name="Koren S."/>
            <person name="Bechman K.B."/>
            <person name="Herman A."/>
            <person name="Abrahante J.E."/>
            <person name="Garbe J."/>
        </authorList>
    </citation>
    <scope>NUCLEOTIDE SEQUENCE</scope>
    <source>
        <strain evidence="2">Duluth1</strain>
        <tissue evidence="2">Whole animal</tissue>
    </source>
</reference>